<dbReference type="Gene3D" id="6.10.250.2550">
    <property type="match status" value="1"/>
</dbReference>
<dbReference type="Pfam" id="PF02316">
    <property type="entry name" value="HTH_Tnp_Mu_1"/>
    <property type="match status" value="1"/>
</dbReference>
<dbReference type="GO" id="GO:0015074">
    <property type="term" value="P:DNA integration"/>
    <property type="evidence" value="ECO:0007669"/>
    <property type="project" value="InterPro"/>
</dbReference>
<evidence type="ECO:0000313" key="2">
    <source>
        <dbReference type="EMBL" id="SBW11986.1"/>
    </source>
</evidence>
<sequence>MMREWYTAAELAEMNLPGLPTTKRGIHMMAQGSWKSRPRKGRGGGVEYHLSSLPATVQAKLIVRSTAVEKADNPECRTDDAARAARWAHYDSLPDNRKAKAKEKLATLQEVETLRLGGMPVDIAAQQVAALRGVGLSTIHSWRKKVAGVPKADWLPYLADQYTGRTATEECSPDAWEMIKGDYLRPEQPNFSQCYRNLMRAAKANGWSVPSERTLLRRLSSSVHPMVVVLRRKGQDAALRMYPALERDRSVFRAMEAVNTDGHVWDVRVEWPDGEIGRPCMVGFQDLYSGKLLSWRVDRSENTWAVRLAFGDMVEQYGIPEHCYFDNGRSFASKWLTGGVPNRYRFKVKEEEPVGIVTQMGVQVHWTTPYHGQSKPIERYWRDLAQNVARHPAFAGAWTGNTVANKPSNYGSKAIPIDKFLDVVASEIAEHNARAGRDTRVCRKVLSFDDAFEGSRKQSPVTRCSDEQRRLWMLAAEGIHVSRTDGVVKLMDNRYWAEWLHLHLGEKVVARFDPDFLWDGLEIYRLDGVYLGHADCLAPAGYNDAEAARTQSRARRQWLRGVKMQAEAEVRMSPDAVAALIPPHSPTPAPTGTVVALPRPVHDLRRTPVQTLTPAQEARREAMVHEFPSPAAPASVADEKRQRFARAQAAEAQLAAGGTLSDAEARWLAAYQKLPEYRALAAVAAEFGGAEIA</sequence>
<dbReference type="InterPro" id="IPR003314">
    <property type="entry name" value="Mu-type_HTH"/>
</dbReference>
<organism evidence="2">
    <name type="scientific">uncultured Alphaproteobacteria bacterium</name>
    <dbReference type="NCBI Taxonomy" id="91750"/>
    <lineage>
        <taxon>Bacteria</taxon>
        <taxon>Pseudomonadati</taxon>
        <taxon>Pseudomonadota</taxon>
        <taxon>Alphaproteobacteria</taxon>
        <taxon>environmental samples</taxon>
    </lineage>
</organism>
<dbReference type="SUPFAM" id="SSF50610">
    <property type="entry name" value="mu transposase, C-terminal domain"/>
    <property type="match status" value="1"/>
</dbReference>
<dbReference type="SUPFAM" id="SSF46689">
    <property type="entry name" value="Homeodomain-like"/>
    <property type="match status" value="2"/>
</dbReference>
<dbReference type="InterPro" id="IPR036397">
    <property type="entry name" value="RNaseH_sf"/>
</dbReference>
<reference evidence="2" key="1">
    <citation type="submission" date="2016-04" db="EMBL/GenBank/DDBJ databases">
        <authorList>
            <person name="Evans L.H."/>
            <person name="Alamgir A."/>
            <person name="Owens N."/>
            <person name="Weber N.D."/>
            <person name="Virtaneva K."/>
            <person name="Barbian K."/>
            <person name="Babar A."/>
            <person name="Rosenke K."/>
        </authorList>
    </citation>
    <scope>NUCLEOTIDE SEQUENCE</scope>
    <source>
        <strain evidence="2">86</strain>
    </source>
</reference>
<feature type="domain" description="HTH Mu-type" evidence="1">
    <location>
        <begin position="4"/>
        <end position="69"/>
    </location>
</feature>
<protein>
    <submittedName>
        <fullName evidence="2">Transposase</fullName>
    </submittedName>
</protein>
<dbReference type="GO" id="GO:0006313">
    <property type="term" value="P:DNA transposition"/>
    <property type="evidence" value="ECO:0007669"/>
    <property type="project" value="InterPro"/>
</dbReference>
<dbReference type="GO" id="GO:0004803">
    <property type="term" value="F:transposase activity"/>
    <property type="evidence" value="ECO:0007669"/>
    <property type="project" value="InterPro"/>
</dbReference>
<dbReference type="InterPro" id="IPR009057">
    <property type="entry name" value="Homeodomain-like_sf"/>
</dbReference>
<dbReference type="InterPro" id="IPR012337">
    <property type="entry name" value="RNaseH-like_sf"/>
</dbReference>
<dbReference type="InterPro" id="IPR015378">
    <property type="entry name" value="Transposase-like_Mu_C"/>
</dbReference>
<dbReference type="PROSITE" id="PS51702">
    <property type="entry name" value="HTH_MU"/>
    <property type="match status" value="1"/>
</dbReference>
<dbReference type="Gene3D" id="1.10.10.10">
    <property type="entry name" value="Winged helix-like DNA-binding domain superfamily/Winged helix DNA-binding domain"/>
    <property type="match status" value="1"/>
</dbReference>
<accession>A0A212KJS6</accession>
<dbReference type="InterPro" id="IPR004189">
    <property type="entry name" value="Phage_Mu_transposase"/>
</dbReference>
<dbReference type="InterPro" id="IPR009061">
    <property type="entry name" value="DNA-bd_dom_put_sf"/>
</dbReference>
<dbReference type="Gene3D" id="3.30.420.10">
    <property type="entry name" value="Ribonuclease H-like superfamily/Ribonuclease H"/>
    <property type="match status" value="1"/>
</dbReference>
<dbReference type="InterPro" id="IPR009004">
    <property type="entry name" value="Transposase_Mu_C"/>
</dbReference>
<dbReference type="Gene3D" id="2.30.30.130">
    <property type="entry name" value="Transposase, Mu, C-terminal"/>
    <property type="match status" value="1"/>
</dbReference>
<dbReference type="EMBL" id="FLUO01000002">
    <property type="protein sequence ID" value="SBW11986.1"/>
    <property type="molecule type" value="Genomic_DNA"/>
</dbReference>
<dbReference type="SUPFAM" id="SSF46955">
    <property type="entry name" value="Putative DNA-binding domain"/>
    <property type="match status" value="1"/>
</dbReference>
<dbReference type="AlphaFoldDB" id="A0A212KJS6"/>
<gene>
    <name evidence="2" type="ORF">KL86APRO_20386</name>
</gene>
<dbReference type="InterPro" id="IPR036388">
    <property type="entry name" value="WH-like_DNA-bd_sf"/>
</dbReference>
<name>A0A212KJS6_9PROT</name>
<dbReference type="GO" id="GO:0003677">
    <property type="term" value="F:DNA binding"/>
    <property type="evidence" value="ECO:0007669"/>
    <property type="project" value="InterPro"/>
</dbReference>
<dbReference type="InterPro" id="IPR015126">
    <property type="entry name" value="Mu_I-gamma"/>
</dbReference>
<dbReference type="SUPFAM" id="SSF53098">
    <property type="entry name" value="Ribonuclease H-like"/>
    <property type="match status" value="1"/>
</dbReference>
<dbReference type="Pfam" id="PF02914">
    <property type="entry name" value="DDE_2"/>
    <property type="match status" value="1"/>
</dbReference>
<dbReference type="Pfam" id="PF09299">
    <property type="entry name" value="Mu-transpos_C"/>
    <property type="match status" value="1"/>
</dbReference>
<evidence type="ECO:0000259" key="1">
    <source>
        <dbReference type="PROSITE" id="PS51702"/>
    </source>
</evidence>
<dbReference type="Pfam" id="PF09039">
    <property type="entry name" value="HTH_Tnp_Mu_2"/>
    <property type="match status" value="1"/>
</dbReference>
<proteinExistence type="predicted"/>
<dbReference type="Gene3D" id="1.10.10.60">
    <property type="entry name" value="Homeodomain-like"/>
    <property type="match status" value="2"/>
</dbReference>